<evidence type="ECO:0000256" key="8">
    <source>
        <dbReference type="ARBA" id="ARBA00023098"/>
    </source>
</evidence>
<evidence type="ECO:0000256" key="4">
    <source>
        <dbReference type="ARBA" id="ARBA00013244"/>
    </source>
</evidence>
<dbReference type="InterPro" id="IPR014292">
    <property type="entry name" value="Acyl_transf_WS/DGAT"/>
</dbReference>
<evidence type="ECO:0000256" key="5">
    <source>
        <dbReference type="ARBA" id="ARBA00022516"/>
    </source>
</evidence>
<dbReference type="HOGENOM" id="CLU_024186_3_1_11"/>
<evidence type="ECO:0000256" key="7">
    <source>
        <dbReference type="ARBA" id="ARBA00022798"/>
    </source>
</evidence>
<dbReference type="KEGG" id="nno:NONO_c49450"/>
<dbReference type="GO" id="GO:0019432">
    <property type="term" value="P:triglyceride biosynthetic process"/>
    <property type="evidence" value="ECO:0007669"/>
    <property type="project" value="UniProtKB-UniPathway"/>
</dbReference>
<dbReference type="PANTHER" id="PTHR31650">
    <property type="entry name" value="O-ACYLTRANSFERASE (WSD1-LIKE) FAMILY PROTEIN"/>
    <property type="match status" value="1"/>
</dbReference>
<dbReference type="InterPro" id="IPR045034">
    <property type="entry name" value="O-acyltransferase_WSD1-like"/>
</dbReference>
<evidence type="ECO:0000256" key="2">
    <source>
        <dbReference type="ARBA" id="ARBA00005189"/>
    </source>
</evidence>
<comment type="catalytic activity">
    <reaction evidence="10 11">
        <text>an acyl-CoA + a 1,2-diacyl-sn-glycerol = a triacyl-sn-glycerol + CoA</text>
        <dbReference type="Rhea" id="RHEA:10868"/>
        <dbReference type="ChEBI" id="CHEBI:17815"/>
        <dbReference type="ChEBI" id="CHEBI:57287"/>
        <dbReference type="ChEBI" id="CHEBI:58342"/>
        <dbReference type="ChEBI" id="CHEBI:64615"/>
        <dbReference type="EC" id="2.3.1.20"/>
    </reaction>
</comment>
<keyword evidence="8 11" id="KW-0443">Lipid metabolism</keyword>
<dbReference type="GO" id="GO:0005886">
    <property type="term" value="C:plasma membrane"/>
    <property type="evidence" value="ECO:0007669"/>
    <property type="project" value="TreeGrafter"/>
</dbReference>
<dbReference type="GO" id="GO:0051701">
    <property type="term" value="P:biological process involved in interaction with host"/>
    <property type="evidence" value="ECO:0007669"/>
    <property type="project" value="TreeGrafter"/>
</dbReference>
<dbReference type="eggNOG" id="COG1020">
    <property type="taxonomic scope" value="Bacteria"/>
</dbReference>
<protein>
    <recommendedName>
        <fullName evidence="4 11">Diacylglycerol O-acyltransferase</fullName>
        <ecNumber evidence="4 11">2.3.1.20</ecNumber>
    </recommendedName>
</protein>
<dbReference type="PATRIC" id="fig|1415166.3.peg.5102"/>
<feature type="domain" description="O-acyltransferase WSD1 C-terminal" evidence="13">
    <location>
        <begin position="338"/>
        <end position="487"/>
    </location>
</feature>
<feature type="domain" description="O-acyltransferase WSD1-like N-terminal" evidence="12">
    <location>
        <begin position="41"/>
        <end position="297"/>
    </location>
</feature>
<evidence type="ECO:0000313" key="15">
    <source>
        <dbReference type="Proteomes" id="UP000019150"/>
    </source>
</evidence>
<keyword evidence="6 11" id="KW-0808">Transferase</keyword>
<comment type="pathway">
    <text evidence="1 11">Glycerolipid metabolism; triacylglycerol biosynthesis.</text>
</comment>
<dbReference type="NCBIfam" id="TIGR02946">
    <property type="entry name" value="acyl_WS_DGAT"/>
    <property type="match status" value="1"/>
</dbReference>
<dbReference type="EC" id="2.3.1.20" evidence="4 11"/>
<evidence type="ECO:0000256" key="1">
    <source>
        <dbReference type="ARBA" id="ARBA00004771"/>
    </source>
</evidence>
<dbReference type="EMBL" id="CP006850">
    <property type="protein sequence ID" value="AHH19729.1"/>
    <property type="molecule type" value="Genomic_DNA"/>
</dbReference>
<keyword evidence="7 11" id="KW-0319">Glycerol metabolism</keyword>
<evidence type="ECO:0000259" key="12">
    <source>
        <dbReference type="Pfam" id="PF03007"/>
    </source>
</evidence>
<evidence type="ECO:0000256" key="6">
    <source>
        <dbReference type="ARBA" id="ARBA00022679"/>
    </source>
</evidence>
<dbReference type="GO" id="GO:0004144">
    <property type="term" value="F:diacylglycerol O-acyltransferase activity"/>
    <property type="evidence" value="ECO:0007669"/>
    <property type="project" value="UniProtKB-EC"/>
</dbReference>
<keyword evidence="15" id="KW-1185">Reference proteome</keyword>
<dbReference type="GO" id="GO:0006071">
    <property type="term" value="P:glycerol metabolic process"/>
    <property type="evidence" value="ECO:0007669"/>
    <property type="project" value="UniProtKB-KW"/>
</dbReference>
<evidence type="ECO:0000259" key="13">
    <source>
        <dbReference type="Pfam" id="PF06974"/>
    </source>
</evidence>
<dbReference type="InterPro" id="IPR009721">
    <property type="entry name" value="O-acyltransferase_WSD1_C"/>
</dbReference>
<dbReference type="AlphaFoldDB" id="W5TKM9"/>
<evidence type="ECO:0000256" key="11">
    <source>
        <dbReference type="RuleBase" id="RU361241"/>
    </source>
</evidence>
<dbReference type="RefSeq" id="WP_025351120.1">
    <property type="nucleotide sequence ID" value="NZ_CP006850.1"/>
</dbReference>
<accession>W5TKM9</accession>
<evidence type="ECO:0000256" key="10">
    <source>
        <dbReference type="ARBA" id="ARBA00048109"/>
    </source>
</evidence>
<dbReference type="UniPathway" id="UPA00282"/>
<comment type="similarity">
    <text evidence="3 11">Belongs to the long-chain O-acyltransferase family.</text>
</comment>
<reference evidence="14 15" key="1">
    <citation type="journal article" date="2014" name="Appl. Environ. Microbiol.">
        <title>Insights into the Microbial Degradation of Rubber and Gutta-Percha by Analysis of the Complete Genome of Nocardia nova SH22a.</title>
        <authorList>
            <person name="Luo Q."/>
            <person name="Hiessl S."/>
            <person name="Poehlein A."/>
            <person name="Daniel R."/>
            <person name="Steinbuchel A."/>
        </authorList>
    </citation>
    <scope>NUCLEOTIDE SEQUENCE [LARGE SCALE GENOMIC DNA]</scope>
    <source>
        <strain evidence="14">SH22a</strain>
    </source>
</reference>
<dbReference type="GO" id="GO:0001666">
    <property type="term" value="P:response to hypoxia"/>
    <property type="evidence" value="ECO:0007669"/>
    <property type="project" value="TreeGrafter"/>
</dbReference>
<dbReference type="GO" id="GO:0071731">
    <property type="term" value="P:response to nitric oxide"/>
    <property type="evidence" value="ECO:0007669"/>
    <property type="project" value="TreeGrafter"/>
</dbReference>
<evidence type="ECO:0000256" key="9">
    <source>
        <dbReference type="ARBA" id="ARBA00023315"/>
    </source>
</evidence>
<dbReference type="OrthoDB" id="9810950at2"/>
<dbReference type="InterPro" id="IPR004255">
    <property type="entry name" value="O-acyltransferase_WSD1_N"/>
</dbReference>
<dbReference type="InterPro" id="IPR023213">
    <property type="entry name" value="CAT-like_dom_sf"/>
</dbReference>
<comment type="pathway">
    <text evidence="2">Lipid metabolism.</text>
</comment>
<dbReference type="Pfam" id="PF06974">
    <property type="entry name" value="WS_DGAT_C"/>
    <property type="match status" value="1"/>
</dbReference>
<keyword evidence="9 11" id="KW-0012">Acyltransferase</keyword>
<name>W5TKM9_9NOCA</name>
<dbReference type="PANTHER" id="PTHR31650:SF1">
    <property type="entry name" value="WAX ESTER SYNTHASE_DIACYLGLYCEROL ACYLTRANSFERASE 4-RELATED"/>
    <property type="match status" value="1"/>
</dbReference>
<organism evidence="14 15">
    <name type="scientific">Nocardia nova SH22a</name>
    <dbReference type="NCBI Taxonomy" id="1415166"/>
    <lineage>
        <taxon>Bacteria</taxon>
        <taxon>Bacillati</taxon>
        <taxon>Actinomycetota</taxon>
        <taxon>Actinomycetes</taxon>
        <taxon>Mycobacteriales</taxon>
        <taxon>Nocardiaceae</taxon>
        <taxon>Nocardia</taxon>
    </lineage>
</organism>
<sequence>MNHTAVRLLTPGEVFTDRDTSPLPLATDIPHAPVSGEPRQLSALDLMLLDSETPSMPLHIGALILLDSGRSPHGPLDVGSLRRTFAARLHLVAALRWRVRTVPFGLDRPYWEDCEAIDLGRHVRAVTLPEGATDADLTDYVSRHHALPLTRSRPLWECHLISGLSGGRQAVYMKIHHAVIDGVSAAEIMAAFLDISDAPGVPPLPGEGMRRNRTPSIREMLARSVPNSIERQSSRARAVRAALPSLLRLRDDLRGRHRDIPFNRPLTPARAVAYASLPLEQVKSVKRSIDGTVNDVVMAVCTSALRGWMLDRDLPADRPLLAAVPVSVRTAEQIGQAGNQFSLMLSALPIDETDPGNRLRLLHRNLLAAKDRLRAQPPDLLHQITSLLTPALHGLPTRALLNTVSPALPLANLLVSNVPGPQIPLYLNGIHVLASYPVSVLTELSGGLNITVMSYDGHLDFGIVTCTDALPDAWDLARHLPRALAELHDPHH</sequence>
<evidence type="ECO:0000256" key="3">
    <source>
        <dbReference type="ARBA" id="ARBA00009587"/>
    </source>
</evidence>
<keyword evidence="5 11" id="KW-0444">Lipid biosynthesis</keyword>
<proteinExistence type="inferred from homology"/>
<dbReference type="Pfam" id="PF03007">
    <property type="entry name" value="WS_DGAT_cat"/>
    <property type="match status" value="1"/>
</dbReference>
<gene>
    <name evidence="14" type="ORF">NONO_c49450</name>
</gene>
<evidence type="ECO:0000313" key="14">
    <source>
        <dbReference type="EMBL" id="AHH19729.1"/>
    </source>
</evidence>
<dbReference type="SUPFAM" id="SSF52777">
    <property type="entry name" value="CoA-dependent acyltransferases"/>
    <property type="match status" value="1"/>
</dbReference>
<dbReference type="STRING" id="1415166.NONO_c49450"/>
<dbReference type="Proteomes" id="UP000019150">
    <property type="component" value="Chromosome"/>
</dbReference>
<dbReference type="Gene3D" id="3.30.559.10">
    <property type="entry name" value="Chloramphenicol acetyltransferase-like domain"/>
    <property type="match status" value="1"/>
</dbReference>